<sequence>MLALLIAFATCATAWLLTSPQPNRTLGGLFGLLDSILWLVAGIAAGKTAVILVAAFCALCFVRVFLHNRSVSFSGSKRGGEA</sequence>
<dbReference type="RefSeq" id="WP_406952850.1">
    <property type="nucleotide sequence ID" value="NZ_JAYMRW010000008.1"/>
</dbReference>
<keyword evidence="3" id="KW-1185">Reference proteome</keyword>
<keyword evidence="1" id="KW-0812">Transmembrane</keyword>
<name>A0ABU9SEU0_9BURK</name>
<evidence type="ECO:0000256" key="1">
    <source>
        <dbReference type="SAM" id="Phobius"/>
    </source>
</evidence>
<dbReference type="EMBL" id="JAYMRW010000008">
    <property type="protein sequence ID" value="MEM5449878.1"/>
    <property type="molecule type" value="Genomic_DNA"/>
</dbReference>
<comment type="caution">
    <text evidence="2">The sequence shown here is derived from an EMBL/GenBank/DDBJ whole genome shotgun (WGS) entry which is preliminary data.</text>
</comment>
<accession>A0ABU9SEU0</accession>
<evidence type="ECO:0000313" key="3">
    <source>
        <dbReference type="Proteomes" id="UP001390669"/>
    </source>
</evidence>
<feature type="transmembrane region" description="Helical" evidence="1">
    <location>
        <begin position="36"/>
        <end position="66"/>
    </location>
</feature>
<evidence type="ECO:0000313" key="2">
    <source>
        <dbReference type="EMBL" id="MEM5449878.1"/>
    </source>
</evidence>
<dbReference type="Proteomes" id="UP001390669">
    <property type="component" value="Unassembled WGS sequence"/>
</dbReference>
<gene>
    <name evidence="2" type="ORF">VSR33_20585</name>
</gene>
<reference evidence="2 3" key="1">
    <citation type="submission" date="2024-01" db="EMBL/GenBank/DDBJ databases">
        <title>The diversity of rhizobia nodulating Mimosa spp. in eleven states of Brazil covering several biomes is determined by host plant, location, and edaphic factors.</title>
        <authorList>
            <person name="Rouws L."/>
            <person name="Barauna A."/>
            <person name="Beukes C."/>
            <person name="De Faria S.M."/>
            <person name="Gross E."/>
            <person name="Dos Reis Junior F.B."/>
            <person name="Simon M."/>
            <person name="Maluk M."/>
            <person name="Odee D.W."/>
            <person name="Kenicer G."/>
            <person name="Young J.P.W."/>
            <person name="Reis V.M."/>
            <person name="Zilli J."/>
            <person name="James E.K."/>
        </authorList>
    </citation>
    <scope>NUCLEOTIDE SEQUENCE [LARGE SCALE GENOMIC DNA]</scope>
    <source>
        <strain evidence="2 3">JPY164</strain>
    </source>
</reference>
<keyword evidence="1" id="KW-1133">Transmembrane helix</keyword>
<proteinExistence type="predicted"/>
<keyword evidence="1" id="KW-0472">Membrane</keyword>
<protein>
    <submittedName>
        <fullName evidence="2">Uncharacterized protein</fullName>
    </submittedName>
</protein>
<organism evidence="2 3">
    <name type="scientific">Paraburkholderia guartelaensis</name>
    <dbReference type="NCBI Taxonomy" id="2546446"/>
    <lineage>
        <taxon>Bacteria</taxon>
        <taxon>Pseudomonadati</taxon>
        <taxon>Pseudomonadota</taxon>
        <taxon>Betaproteobacteria</taxon>
        <taxon>Burkholderiales</taxon>
        <taxon>Burkholderiaceae</taxon>
        <taxon>Paraburkholderia</taxon>
    </lineage>
</organism>